<dbReference type="AlphaFoldDB" id="A0A9X2FB61"/>
<evidence type="ECO:0000313" key="2">
    <source>
        <dbReference type="Proteomes" id="UP001155241"/>
    </source>
</evidence>
<reference evidence="1" key="1">
    <citation type="submission" date="2022-06" db="EMBL/GenBank/DDBJ databases">
        <title>Aeoliella straminimaris, a novel planctomycete from sediments.</title>
        <authorList>
            <person name="Vitorino I.R."/>
            <person name="Lage O.M."/>
        </authorList>
    </citation>
    <scope>NUCLEOTIDE SEQUENCE</scope>
    <source>
        <strain evidence="1">ICT_H6.2</strain>
    </source>
</reference>
<name>A0A9X2FB61_9BACT</name>
<dbReference type="SUPFAM" id="SSF55729">
    <property type="entry name" value="Acyl-CoA N-acyltransferases (Nat)"/>
    <property type="match status" value="1"/>
</dbReference>
<accession>A0A9X2FB61</accession>
<comment type="caution">
    <text evidence="1">The sequence shown here is derived from an EMBL/GenBank/DDBJ whole genome shotgun (WGS) entry which is preliminary data.</text>
</comment>
<proteinExistence type="predicted"/>
<dbReference type="EMBL" id="JAMXLR010000061">
    <property type="protein sequence ID" value="MCO6045752.1"/>
    <property type="molecule type" value="Genomic_DNA"/>
</dbReference>
<dbReference type="RefSeq" id="WP_252853865.1">
    <property type="nucleotide sequence ID" value="NZ_JAMXLR010000061.1"/>
</dbReference>
<dbReference type="InterPro" id="IPR027417">
    <property type="entry name" value="P-loop_NTPase"/>
</dbReference>
<gene>
    <name evidence="1" type="ORF">NG895_17785</name>
</gene>
<protein>
    <recommendedName>
        <fullName evidence="3">N-acetyltransferase domain-containing protein</fullName>
    </recommendedName>
</protein>
<organism evidence="1 2">
    <name type="scientific">Aeoliella straminimaris</name>
    <dbReference type="NCBI Taxonomy" id="2954799"/>
    <lineage>
        <taxon>Bacteria</taxon>
        <taxon>Pseudomonadati</taxon>
        <taxon>Planctomycetota</taxon>
        <taxon>Planctomycetia</taxon>
        <taxon>Pirellulales</taxon>
        <taxon>Lacipirellulaceae</taxon>
        <taxon>Aeoliella</taxon>
    </lineage>
</organism>
<dbReference type="Proteomes" id="UP001155241">
    <property type="component" value="Unassembled WGS sequence"/>
</dbReference>
<dbReference type="InterPro" id="IPR016181">
    <property type="entry name" value="Acyl_CoA_acyltransferase"/>
</dbReference>
<sequence>MTRTTTNQNNMHISLSCPVHDSFRVQQVAGMFDVPLAERLTEEFDVELPTDNDWQIGLVVGPSGSGKSSVARAAFGHSLYTASDWPADRAVIDCFEGFSVRETTALLTAVGFSSPPSWIKPYAVLSNGERFRCDLARALANGTAETSAASQPPNRVPCVAFDEFTSVVDRNVARVCSAAVAKAIRGRRVSCQFVAVTCHYDVAEWLEADWVLDMATRRLTRRCLRRPKIELEVHRTELKAWPLFARHHYLSGSLAPQSECYLTTWRGEPVNFCATIPVIGYRGRRRFTRIVTLPDYQGIGIGMRSVRAVAELQRQRGHRVSVTSSHPALIQHCKRSRDWKAVSVKKTGQSRTGTRGFNNYRSSTGRAVVSFEFVGE</sequence>
<dbReference type="Gene3D" id="3.40.50.300">
    <property type="entry name" value="P-loop containing nucleotide triphosphate hydrolases"/>
    <property type="match status" value="1"/>
</dbReference>
<keyword evidence="2" id="KW-1185">Reference proteome</keyword>
<dbReference type="PROSITE" id="PS51257">
    <property type="entry name" value="PROKAR_LIPOPROTEIN"/>
    <property type="match status" value="1"/>
</dbReference>
<evidence type="ECO:0008006" key="3">
    <source>
        <dbReference type="Google" id="ProtNLM"/>
    </source>
</evidence>
<evidence type="ECO:0000313" key="1">
    <source>
        <dbReference type="EMBL" id="MCO6045752.1"/>
    </source>
</evidence>
<dbReference type="SUPFAM" id="SSF52540">
    <property type="entry name" value="P-loop containing nucleoside triphosphate hydrolases"/>
    <property type="match status" value="1"/>
</dbReference>
<dbReference type="Gene3D" id="3.40.630.30">
    <property type="match status" value="1"/>
</dbReference>